<dbReference type="AlphaFoldDB" id="A0AAV0WGA3"/>
<reference evidence="1 2" key="1">
    <citation type="submission" date="2023-01" db="EMBL/GenBank/DDBJ databases">
        <authorList>
            <person name="Whitehead M."/>
        </authorList>
    </citation>
    <scope>NUCLEOTIDE SEQUENCE [LARGE SCALE GENOMIC DNA]</scope>
</reference>
<organism evidence="1 2">
    <name type="scientific">Macrosiphum euphorbiae</name>
    <name type="common">potato aphid</name>
    <dbReference type="NCBI Taxonomy" id="13131"/>
    <lineage>
        <taxon>Eukaryota</taxon>
        <taxon>Metazoa</taxon>
        <taxon>Ecdysozoa</taxon>
        <taxon>Arthropoda</taxon>
        <taxon>Hexapoda</taxon>
        <taxon>Insecta</taxon>
        <taxon>Pterygota</taxon>
        <taxon>Neoptera</taxon>
        <taxon>Paraneoptera</taxon>
        <taxon>Hemiptera</taxon>
        <taxon>Sternorrhyncha</taxon>
        <taxon>Aphidomorpha</taxon>
        <taxon>Aphidoidea</taxon>
        <taxon>Aphididae</taxon>
        <taxon>Macrosiphini</taxon>
        <taxon>Macrosiphum</taxon>
    </lineage>
</organism>
<protein>
    <submittedName>
        <fullName evidence="1">Uncharacterized protein</fullName>
    </submittedName>
</protein>
<accession>A0AAV0WGA3</accession>
<gene>
    <name evidence="1" type="ORF">MEUPH1_LOCUS10534</name>
</gene>
<comment type="caution">
    <text evidence="1">The sequence shown here is derived from an EMBL/GenBank/DDBJ whole genome shotgun (WGS) entry which is preliminary data.</text>
</comment>
<keyword evidence="2" id="KW-1185">Reference proteome</keyword>
<name>A0AAV0WGA3_9HEMI</name>
<evidence type="ECO:0000313" key="2">
    <source>
        <dbReference type="Proteomes" id="UP001160148"/>
    </source>
</evidence>
<dbReference type="EMBL" id="CARXXK010000002">
    <property type="protein sequence ID" value="CAI6354551.1"/>
    <property type="molecule type" value="Genomic_DNA"/>
</dbReference>
<sequence>MMEIQKMYTDRVESSRNSVREIAATSHPANCYTPRVRTFWKLFKYTYEVGTTLKIVWGLRQEDGNSENVYRPRRVVPEQCSGNRSNRAARELLNTKGTHILEII</sequence>
<proteinExistence type="predicted"/>
<evidence type="ECO:0000313" key="1">
    <source>
        <dbReference type="EMBL" id="CAI6354551.1"/>
    </source>
</evidence>
<dbReference type="Proteomes" id="UP001160148">
    <property type="component" value="Unassembled WGS sequence"/>
</dbReference>